<evidence type="ECO:0000313" key="4">
    <source>
        <dbReference type="EMBL" id="PVU98924.1"/>
    </source>
</evidence>
<dbReference type="GO" id="GO:0045332">
    <property type="term" value="P:phospholipid translocation"/>
    <property type="evidence" value="ECO:0007669"/>
    <property type="project" value="TreeGrafter"/>
</dbReference>
<name>A0A2T9Z310_9FUNG</name>
<evidence type="ECO:0000313" key="5">
    <source>
        <dbReference type="Proteomes" id="UP000245699"/>
    </source>
</evidence>
<feature type="region of interest" description="Disordered" evidence="3">
    <location>
        <begin position="66"/>
        <end position="85"/>
    </location>
</feature>
<proteinExistence type="inferred from homology"/>
<dbReference type="Pfam" id="PF05254">
    <property type="entry name" value="UPF0203"/>
    <property type="match status" value="1"/>
</dbReference>
<keyword evidence="2" id="KW-1015">Disulfide bond</keyword>
<sequence>MESMGSECTPLKKEYDDCFNKWYSEKFLKGEKTDDCQELFKKYRICINSVLAKNNLTKMISEARPLVGSTFPEPNDPEISEKNKN</sequence>
<dbReference type="GO" id="GO:0005634">
    <property type="term" value="C:nucleus"/>
    <property type="evidence" value="ECO:0007669"/>
    <property type="project" value="TreeGrafter"/>
</dbReference>
<accession>A0A2T9Z310</accession>
<organism evidence="4 5">
    <name type="scientific">Furculomyces boomerangus</name>
    <dbReference type="NCBI Taxonomy" id="61424"/>
    <lineage>
        <taxon>Eukaryota</taxon>
        <taxon>Fungi</taxon>
        <taxon>Fungi incertae sedis</taxon>
        <taxon>Zoopagomycota</taxon>
        <taxon>Kickxellomycotina</taxon>
        <taxon>Harpellomycetes</taxon>
        <taxon>Harpellales</taxon>
        <taxon>Harpellaceae</taxon>
        <taxon>Furculomyces</taxon>
    </lineage>
</organism>
<dbReference type="OrthoDB" id="19091at2759"/>
<evidence type="ECO:0008006" key="6">
    <source>
        <dbReference type="Google" id="ProtNLM"/>
    </source>
</evidence>
<dbReference type="GO" id="GO:1990050">
    <property type="term" value="F:phosphatidic acid transfer activity"/>
    <property type="evidence" value="ECO:0007669"/>
    <property type="project" value="TreeGrafter"/>
</dbReference>
<comment type="similarity">
    <text evidence="1">Belongs to the TRIAP1/MDM35 family.</text>
</comment>
<dbReference type="GO" id="GO:0005758">
    <property type="term" value="C:mitochondrial intermembrane space"/>
    <property type="evidence" value="ECO:0007669"/>
    <property type="project" value="TreeGrafter"/>
</dbReference>
<comment type="caution">
    <text evidence="4">The sequence shown here is derived from an EMBL/GenBank/DDBJ whole genome shotgun (WGS) entry which is preliminary data.</text>
</comment>
<dbReference type="Proteomes" id="UP000245699">
    <property type="component" value="Unassembled WGS sequence"/>
</dbReference>
<dbReference type="EMBL" id="MBFT01000061">
    <property type="protein sequence ID" value="PVU98924.1"/>
    <property type="molecule type" value="Genomic_DNA"/>
</dbReference>
<keyword evidence="5" id="KW-1185">Reference proteome</keyword>
<dbReference type="PANTHER" id="PTHR46403">
    <property type="entry name" value="TP53-REGULATED INHIBITOR OF APOPTOSIS 1"/>
    <property type="match status" value="1"/>
</dbReference>
<evidence type="ECO:0000256" key="2">
    <source>
        <dbReference type="ARBA" id="ARBA00023157"/>
    </source>
</evidence>
<evidence type="ECO:0000256" key="3">
    <source>
        <dbReference type="SAM" id="MobiDB-lite"/>
    </source>
</evidence>
<dbReference type="PROSITE" id="PS51808">
    <property type="entry name" value="CHCH"/>
    <property type="match status" value="1"/>
</dbReference>
<protein>
    <recommendedName>
        <fullName evidence="6">Mitochondrial distribution and morphology protein 35</fullName>
    </recommendedName>
</protein>
<dbReference type="AlphaFoldDB" id="A0A2T9Z310"/>
<reference evidence="4 5" key="1">
    <citation type="journal article" date="2018" name="MBio">
        <title>Comparative Genomics Reveals the Core Gene Toolbox for the Fungus-Insect Symbiosis.</title>
        <authorList>
            <person name="Wang Y."/>
            <person name="Stata M."/>
            <person name="Wang W."/>
            <person name="Stajich J.E."/>
            <person name="White M.M."/>
            <person name="Moncalvo J.M."/>
        </authorList>
    </citation>
    <scope>NUCLEOTIDE SEQUENCE [LARGE SCALE GENOMIC DNA]</scope>
    <source>
        <strain evidence="4 5">AUS-77-4</strain>
    </source>
</reference>
<dbReference type="GO" id="GO:0005829">
    <property type="term" value="C:cytosol"/>
    <property type="evidence" value="ECO:0007669"/>
    <property type="project" value="TreeGrafter"/>
</dbReference>
<gene>
    <name evidence="4" type="ORF">BB559_001136</name>
</gene>
<dbReference type="InterPro" id="IPR007918">
    <property type="entry name" value="MDM35_apoptosis"/>
</dbReference>
<dbReference type="STRING" id="61424.A0A2T9Z310"/>
<dbReference type="PANTHER" id="PTHR46403:SF1">
    <property type="entry name" value="TP53-REGULATED INHIBITOR OF APOPTOSIS 1"/>
    <property type="match status" value="1"/>
</dbReference>
<evidence type="ECO:0000256" key="1">
    <source>
        <dbReference type="ARBA" id="ARBA00006196"/>
    </source>
</evidence>